<dbReference type="GO" id="GO:0004930">
    <property type="term" value="F:G protein-coupled receptor activity"/>
    <property type="evidence" value="ECO:0007669"/>
    <property type="project" value="UniProtKB-KW"/>
</dbReference>
<keyword evidence="5 8" id="KW-0472">Membrane</keyword>
<dbReference type="InterPro" id="IPR000276">
    <property type="entry name" value="GPCR_Rhodpsn"/>
</dbReference>
<dbReference type="PROSITE" id="PS50262">
    <property type="entry name" value="G_PROTEIN_RECEP_F1_2"/>
    <property type="match status" value="1"/>
</dbReference>
<dbReference type="Proteomes" id="UP000507470">
    <property type="component" value="Unassembled WGS sequence"/>
</dbReference>
<feature type="transmembrane region" description="Helical" evidence="8">
    <location>
        <begin position="36"/>
        <end position="55"/>
    </location>
</feature>
<sequence>MFWFSSTFLLEVITLQLYLKVCRPFGPQLALKWRRISLLLIFVLSVTVSAPIIIMREQLRIPNIPLNVTGHMCGVNIMKVDQNAYRTFIFYPTFIIVAVMLELIILNLLIGRQMIIASKMFTVVNNVMRKRTTHAQLSASRNSLDTNFANINSVSMSLAETDLEKTSNETSNENMSTNWDVPERQINTSITEERISAAKRFSLMTLVINLVFILCYIPQLVLLLWVFFNRNF</sequence>
<keyword evidence="2 8" id="KW-0812">Transmembrane</keyword>
<gene>
    <name evidence="10" type="ORF">MCOR_54447</name>
</gene>
<comment type="subcellular location">
    <subcellularLocation>
        <location evidence="1">Membrane</location>
        <topology evidence="1">Multi-pass membrane protein</topology>
    </subcellularLocation>
</comment>
<evidence type="ECO:0000256" key="5">
    <source>
        <dbReference type="ARBA" id="ARBA00023136"/>
    </source>
</evidence>
<accession>A0A6J8ER60</accession>
<dbReference type="AlphaFoldDB" id="A0A6J8ER60"/>
<dbReference type="SUPFAM" id="SSF81321">
    <property type="entry name" value="Family A G protein-coupled receptor-like"/>
    <property type="match status" value="1"/>
</dbReference>
<feature type="transmembrane region" description="Helical" evidence="8">
    <location>
        <begin position="203"/>
        <end position="228"/>
    </location>
</feature>
<evidence type="ECO:0000256" key="6">
    <source>
        <dbReference type="ARBA" id="ARBA00023170"/>
    </source>
</evidence>
<evidence type="ECO:0000256" key="8">
    <source>
        <dbReference type="SAM" id="Phobius"/>
    </source>
</evidence>
<organism evidence="10 11">
    <name type="scientific">Mytilus coruscus</name>
    <name type="common">Sea mussel</name>
    <dbReference type="NCBI Taxonomy" id="42192"/>
    <lineage>
        <taxon>Eukaryota</taxon>
        <taxon>Metazoa</taxon>
        <taxon>Spiralia</taxon>
        <taxon>Lophotrochozoa</taxon>
        <taxon>Mollusca</taxon>
        <taxon>Bivalvia</taxon>
        <taxon>Autobranchia</taxon>
        <taxon>Pteriomorphia</taxon>
        <taxon>Mytilida</taxon>
        <taxon>Mytiloidea</taxon>
        <taxon>Mytilidae</taxon>
        <taxon>Mytilinae</taxon>
        <taxon>Mytilus</taxon>
    </lineage>
</organism>
<evidence type="ECO:0000256" key="3">
    <source>
        <dbReference type="ARBA" id="ARBA00022989"/>
    </source>
</evidence>
<reference evidence="10 11" key="1">
    <citation type="submission" date="2020-06" db="EMBL/GenBank/DDBJ databases">
        <authorList>
            <person name="Li R."/>
            <person name="Bekaert M."/>
        </authorList>
    </citation>
    <scope>NUCLEOTIDE SEQUENCE [LARGE SCALE GENOMIC DNA]</scope>
    <source>
        <strain evidence="11">wild</strain>
    </source>
</reference>
<keyword evidence="11" id="KW-1185">Reference proteome</keyword>
<dbReference type="Pfam" id="PF00001">
    <property type="entry name" value="7tm_1"/>
    <property type="match status" value="1"/>
</dbReference>
<dbReference type="PANTHER" id="PTHR24238">
    <property type="entry name" value="G-PROTEIN COUPLED RECEPTOR"/>
    <property type="match status" value="1"/>
</dbReference>
<dbReference type="GO" id="GO:0016020">
    <property type="term" value="C:membrane"/>
    <property type="evidence" value="ECO:0007669"/>
    <property type="project" value="UniProtKB-SubCell"/>
</dbReference>
<evidence type="ECO:0000259" key="9">
    <source>
        <dbReference type="PROSITE" id="PS50262"/>
    </source>
</evidence>
<name>A0A6J8ER60_MYTCO</name>
<dbReference type="OrthoDB" id="5969463at2759"/>
<keyword evidence="4" id="KW-0297">G-protein coupled receptor</keyword>
<evidence type="ECO:0000256" key="4">
    <source>
        <dbReference type="ARBA" id="ARBA00023040"/>
    </source>
</evidence>
<evidence type="ECO:0000313" key="11">
    <source>
        <dbReference type="Proteomes" id="UP000507470"/>
    </source>
</evidence>
<evidence type="ECO:0000313" key="10">
    <source>
        <dbReference type="EMBL" id="CAC5422393.1"/>
    </source>
</evidence>
<feature type="domain" description="G-protein coupled receptors family 1 profile" evidence="9">
    <location>
        <begin position="1"/>
        <end position="232"/>
    </location>
</feature>
<proteinExistence type="predicted"/>
<protein>
    <recommendedName>
        <fullName evidence="9">G-protein coupled receptors family 1 profile domain-containing protein</fullName>
    </recommendedName>
</protein>
<dbReference type="InterPro" id="IPR017452">
    <property type="entry name" value="GPCR_Rhodpsn_7TM"/>
</dbReference>
<evidence type="ECO:0000256" key="1">
    <source>
        <dbReference type="ARBA" id="ARBA00004141"/>
    </source>
</evidence>
<evidence type="ECO:0000256" key="2">
    <source>
        <dbReference type="ARBA" id="ARBA00022692"/>
    </source>
</evidence>
<feature type="transmembrane region" description="Helical" evidence="8">
    <location>
        <begin position="88"/>
        <end position="110"/>
    </location>
</feature>
<keyword evidence="7" id="KW-0807">Transducer</keyword>
<dbReference type="Gene3D" id="1.20.1070.10">
    <property type="entry name" value="Rhodopsin 7-helix transmembrane proteins"/>
    <property type="match status" value="1"/>
</dbReference>
<keyword evidence="3 8" id="KW-1133">Transmembrane helix</keyword>
<evidence type="ECO:0000256" key="7">
    <source>
        <dbReference type="ARBA" id="ARBA00023224"/>
    </source>
</evidence>
<keyword evidence="6" id="KW-0675">Receptor</keyword>
<dbReference type="EMBL" id="CACVKT020009593">
    <property type="protein sequence ID" value="CAC5422393.1"/>
    <property type="molecule type" value="Genomic_DNA"/>
</dbReference>